<dbReference type="SUPFAM" id="SSF55781">
    <property type="entry name" value="GAF domain-like"/>
    <property type="match status" value="1"/>
</dbReference>
<dbReference type="Pfam" id="PF00512">
    <property type="entry name" value="HisKA"/>
    <property type="match status" value="1"/>
</dbReference>
<dbReference type="PANTHER" id="PTHR43065:SF42">
    <property type="entry name" value="TWO-COMPONENT SENSOR PPRA"/>
    <property type="match status" value="1"/>
</dbReference>
<dbReference type="CDD" id="cd00130">
    <property type="entry name" value="PAS"/>
    <property type="match status" value="1"/>
</dbReference>
<dbReference type="EMBL" id="JAQNDL010000002">
    <property type="protein sequence ID" value="MDC0719229.1"/>
    <property type="molecule type" value="Genomic_DNA"/>
</dbReference>
<feature type="domain" description="PAS" evidence="7">
    <location>
        <begin position="10"/>
        <end position="85"/>
    </location>
</feature>
<dbReference type="SMART" id="SM00091">
    <property type="entry name" value="PAS"/>
    <property type="match status" value="1"/>
</dbReference>
<dbReference type="Pfam" id="PF08447">
    <property type="entry name" value="PAS_3"/>
    <property type="match status" value="1"/>
</dbReference>
<dbReference type="PROSITE" id="PS50112">
    <property type="entry name" value="PAS"/>
    <property type="match status" value="1"/>
</dbReference>
<dbReference type="Pfam" id="PF02518">
    <property type="entry name" value="HATPase_c"/>
    <property type="match status" value="1"/>
</dbReference>
<dbReference type="Gene3D" id="1.10.287.130">
    <property type="match status" value="1"/>
</dbReference>
<keyword evidence="9" id="KW-1185">Reference proteome</keyword>
<evidence type="ECO:0000313" key="8">
    <source>
        <dbReference type="EMBL" id="MDC0719229.1"/>
    </source>
</evidence>
<dbReference type="RefSeq" id="WP_272087740.1">
    <property type="nucleotide sequence ID" value="NZ_JAQNDL010000002.1"/>
</dbReference>
<dbReference type="PANTHER" id="PTHR43065">
    <property type="entry name" value="SENSOR HISTIDINE KINASE"/>
    <property type="match status" value="1"/>
</dbReference>
<comment type="catalytic activity">
    <reaction evidence="1">
        <text>ATP + protein L-histidine = ADP + protein N-phospho-L-histidine.</text>
        <dbReference type="EC" id="2.7.13.3"/>
    </reaction>
</comment>
<organism evidence="8 9">
    <name type="scientific">Nannocystis bainbridge</name>
    <dbReference type="NCBI Taxonomy" id="2995303"/>
    <lineage>
        <taxon>Bacteria</taxon>
        <taxon>Pseudomonadati</taxon>
        <taxon>Myxococcota</taxon>
        <taxon>Polyangia</taxon>
        <taxon>Nannocystales</taxon>
        <taxon>Nannocystaceae</taxon>
        <taxon>Nannocystis</taxon>
    </lineage>
</organism>
<dbReference type="SUPFAM" id="SSF47384">
    <property type="entry name" value="Homodimeric domain of signal transducing histidine kinase"/>
    <property type="match status" value="1"/>
</dbReference>
<evidence type="ECO:0000256" key="1">
    <source>
        <dbReference type="ARBA" id="ARBA00000085"/>
    </source>
</evidence>
<dbReference type="Proteomes" id="UP001221686">
    <property type="component" value="Unassembled WGS sequence"/>
</dbReference>
<dbReference type="PRINTS" id="PR00344">
    <property type="entry name" value="BCTRLSENSOR"/>
</dbReference>
<accession>A0ABT5E1M5</accession>
<dbReference type="InterPro" id="IPR003661">
    <property type="entry name" value="HisK_dim/P_dom"/>
</dbReference>
<feature type="modified residue" description="4-aspartylphosphate" evidence="4">
    <location>
        <position position="696"/>
    </location>
</feature>
<dbReference type="InterPro" id="IPR001789">
    <property type="entry name" value="Sig_transdc_resp-reg_receiver"/>
</dbReference>
<sequence>MPESEGAACTPHDLAALIDSLPGMVYRCRADRAWTLDFVSAGALELTGFRPDELLAGERRAYADLILPMDRRAVEAAVESAVAAGQSFTVEYRIRDRAGRTKHVWERGRLLRGEGSGALLEGFVTDITPLRRAEHDLRERVKEIEVLYEVSSIVSDDLTLDEALWQIAERIPRGYTYPPEVAAQIQLGERLYSSPRFAADRCRQTAPIRVGDRLAGVLEVCRIADSSVPCARYFLREEQELLDAVAGRIGALVERADIVEALRTSEIHARELYEHLPIATVVWQQRGDAFVLVAHNRSAFILSDGHVPAWVGRELVELLPDRPELVDAMRTCAATESALRREVEVPTSAGLPAIYVVSLGFIPPDLVLTHVVEVTRERQLERRFQEAQKMEVLGRMAAGVAHDFNNLLTVILSYTGMLEKSITADAASGDVADLGEIRKAGERAAALTQQLLGFGRRDIVAPEVIDLGAKVRELRGMLVRLLGEERSLTVSLAGAPCPVRIGPGHIDQLLVNLVINARDATRAGGRIVITTATLAAGDDDGHYLDLPPGPRVVMTVRDDGSGMDEATRARIFEPFFTTKPPGFGTGMGLAIVYGIIRQAGGAIVVDSHPGRGTSFRIYFPRDQEPLPRRHPPAPAPLPREPGGELILLVEDSEPVRRLVLRVLGAAGYRVLTAVDAAEALLLCERNGGAIDLLVTDLVMPWTTGVNLAQRLAARCPELRVLFTSGSPERAVQAAAELEVGASFIAKPFTGDALVALVRRILDGAPTAA</sequence>
<dbReference type="SMART" id="SM00388">
    <property type="entry name" value="HisKA"/>
    <property type="match status" value="1"/>
</dbReference>
<dbReference type="InterPro" id="IPR013655">
    <property type="entry name" value="PAS_fold_3"/>
</dbReference>
<dbReference type="InterPro" id="IPR004358">
    <property type="entry name" value="Sig_transdc_His_kin-like_C"/>
</dbReference>
<dbReference type="InterPro" id="IPR036097">
    <property type="entry name" value="HisK_dim/P_sf"/>
</dbReference>
<dbReference type="InterPro" id="IPR035965">
    <property type="entry name" value="PAS-like_dom_sf"/>
</dbReference>
<dbReference type="InterPro" id="IPR000014">
    <property type="entry name" value="PAS"/>
</dbReference>
<keyword evidence="8" id="KW-0547">Nucleotide-binding</keyword>
<dbReference type="SMART" id="SM00448">
    <property type="entry name" value="REC"/>
    <property type="match status" value="1"/>
</dbReference>
<proteinExistence type="predicted"/>
<dbReference type="Gene3D" id="3.30.565.10">
    <property type="entry name" value="Histidine kinase-like ATPase, C-terminal domain"/>
    <property type="match status" value="1"/>
</dbReference>
<dbReference type="SUPFAM" id="SSF52172">
    <property type="entry name" value="CheY-like"/>
    <property type="match status" value="1"/>
</dbReference>
<feature type="domain" description="Histidine kinase" evidence="5">
    <location>
        <begin position="399"/>
        <end position="623"/>
    </location>
</feature>
<name>A0ABT5E1M5_9BACT</name>
<evidence type="ECO:0000259" key="7">
    <source>
        <dbReference type="PROSITE" id="PS50112"/>
    </source>
</evidence>
<dbReference type="SMART" id="SM00387">
    <property type="entry name" value="HATPase_c"/>
    <property type="match status" value="1"/>
</dbReference>
<comment type="caution">
    <text evidence="8">The sequence shown here is derived from an EMBL/GenBank/DDBJ whole genome shotgun (WGS) entry which is preliminary data.</text>
</comment>
<evidence type="ECO:0000256" key="4">
    <source>
        <dbReference type="PROSITE-ProRule" id="PRU00169"/>
    </source>
</evidence>
<dbReference type="SUPFAM" id="SSF55874">
    <property type="entry name" value="ATPase domain of HSP90 chaperone/DNA topoisomerase II/histidine kinase"/>
    <property type="match status" value="1"/>
</dbReference>
<dbReference type="InterPro" id="IPR003594">
    <property type="entry name" value="HATPase_dom"/>
</dbReference>
<dbReference type="Gene3D" id="3.30.450.20">
    <property type="entry name" value="PAS domain"/>
    <property type="match status" value="1"/>
</dbReference>
<evidence type="ECO:0000256" key="2">
    <source>
        <dbReference type="ARBA" id="ARBA00012438"/>
    </source>
</evidence>
<protein>
    <recommendedName>
        <fullName evidence="2">histidine kinase</fullName>
        <ecNumber evidence="2">2.7.13.3</ecNumber>
    </recommendedName>
</protein>
<dbReference type="InterPro" id="IPR036890">
    <property type="entry name" value="HATPase_C_sf"/>
</dbReference>
<evidence type="ECO:0000313" key="9">
    <source>
        <dbReference type="Proteomes" id="UP001221686"/>
    </source>
</evidence>
<dbReference type="PROSITE" id="PS50109">
    <property type="entry name" value="HIS_KIN"/>
    <property type="match status" value="1"/>
</dbReference>
<keyword evidence="8" id="KW-0067">ATP-binding</keyword>
<dbReference type="EC" id="2.7.13.3" evidence="2"/>
<gene>
    <name evidence="8" type="ORF">POL25_20160</name>
</gene>
<evidence type="ECO:0000259" key="6">
    <source>
        <dbReference type="PROSITE" id="PS50110"/>
    </source>
</evidence>
<dbReference type="Gene3D" id="3.40.50.2300">
    <property type="match status" value="1"/>
</dbReference>
<dbReference type="CDD" id="cd00082">
    <property type="entry name" value="HisKA"/>
    <property type="match status" value="1"/>
</dbReference>
<evidence type="ECO:0000259" key="5">
    <source>
        <dbReference type="PROSITE" id="PS50109"/>
    </source>
</evidence>
<feature type="domain" description="Response regulatory" evidence="6">
    <location>
        <begin position="645"/>
        <end position="761"/>
    </location>
</feature>
<reference evidence="8 9" key="1">
    <citation type="submission" date="2022-11" db="EMBL/GenBank/DDBJ databases">
        <title>Minimal conservation of predation-associated metabolite biosynthetic gene clusters underscores biosynthetic potential of Myxococcota including descriptions for ten novel species: Archangium lansinium sp. nov., Myxococcus landrumus sp. nov., Nannocystis bai.</title>
        <authorList>
            <person name="Ahearne A."/>
            <person name="Stevens C."/>
            <person name="Dowd S."/>
        </authorList>
    </citation>
    <scope>NUCLEOTIDE SEQUENCE [LARGE SCALE GENOMIC DNA]</scope>
    <source>
        <strain evidence="8 9">BB15-2</strain>
    </source>
</reference>
<dbReference type="GO" id="GO:0005524">
    <property type="term" value="F:ATP binding"/>
    <property type="evidence" value="ECO:0007669"/>
    <property type="project" value="UniProtKB-KW"/>
</dbReference>
<dbReference type="InterPro" id="IPR011006">
    <property type="entry name" value="CheY-like_superfamily"/>
</dbReference>
<dbReference type="InterPro" id="IPR005467">
    <property type="entry name" value="His_kinase_dom"/>
</dbReference>
<dbReference type="PROSITE" id="PS50110">
    <property type="entry name" value="RESPONSE_REGULATORY"/>
    <property type="match status" value="1"/>
</dbReference>
<dbReference type="Pfam" id="PF00072">
    <property type="entry name" value="Response_reg"/>
    <property type="match status" value="1"/>
</dbReference>
<dbReference type="SUPFAM" id="SSF55785">
    <property type="entry name" value="PYP-like sensor domain (PAS domain)"/>
    <property type="match status" value="2"/>
</dbReference>
<evidence type="ECO:0000256" key="3">
    <source>
        <dbReference type="ARBA" id="ARBA00022553"/>
    </source>
</evidence>
<keyword evidence="3 4" id="KW-0597">Phosphoprotein</keyword>